<dbReference type="Pfam" id="PF08843">
    <property type="entry name" value="AbiEii"/>
    <property type="match status" value="1"/>
</dbReference>
<dbReference type="EMBL" id="LCBP01000011">
    <property type="protein sequence ID" value="KKS13184.1"/>
    <property type="molecule type" value="Genomic_DNA"/>
</dbReference>
<dbReference type="AlphaFoldDB" id="A0A0G0WK47"/>
<comment type="caution">
    <text evidence="1">The sequence shown here is derived from an EMBL/GenBank/DDBJ whole genome shotgun (WGS) entry which is preliminary data.</text>
</comment>
<dbReference type="Gene3D" id="3.10.450.620">
    <property type="entry name" value="JHP933, nucleotidyltransferase-like core domain"/>
    <property type="match status" value="1"/>
</dbReference>
<evidence type="ECO:0000313" key="2">
    <source>
        <dbReference type="Proteomes" id="UP000034299"/>
    </source>
</evidence>
<accession>A0A0G0WK47</accession>
<proteinExistence type="predicted"/>
<evidence type="ECO:0000313" key="1">
    <source>
        <dbReference type="EMBL" id="KKS13184.1"/>
    </source>
</evidence>
<protein>
    <recommendedName>
        <fullName evidence="3">Nucleotidyl transferase AbiEii/AbiGii toxin family protein</fullName>
    </recommendedName>
</protein>
<organism evidence="1 2">
    <name type="scientific">Candidatus Magasanikbacteria bacterium GW2011_GWA2_41_55</name>
    <dbReference type="NCBI Taxonomy" id="1619038"/>
    <lineage>
        <taxon>Bacteria</taxon>
        <taxon>Candidatus Magasanikiibacteriota</taxon>
    </lineage>
</organism>
<dbReference type="InterPro" id="IPR014942">
    <property type="entry name" value="AbiEii"/>
</dbReference>
<sequence length="276" mass="32741">MSEQFKIFLLKLLDESVSSSKIFKRNLLKEYLQILILDFVYSHKVYSRLVFYGGSSLAHCYGLPRLSEDLDFVDLKKSIELKKIVEEIKLYFKEKFGLDLKFSIQKFRIYLKFPMLKELKLAEVGESDQLFLKIEIFPGFDFCKNYKIEMVPVFKFNKSFLVRIFDLPTLMATKIKAVMLRKWIKKNKAGEILATVKGRDYFDLLWYLNKGIKPNLRCLDSRNAEDLKKELIKIVDQVDERSIKFDLEPFIADSDFVNDLSKNFKEILKRKIEEMR</sequence>
<reference evidence="1 2" key="1">
    <citation type="journal article" date="2015" name="Nature">
        <title>rRNA introns, odd ribosomes, and small enigmatic genomes across a large radiation of phyla.</title>
        <authorList>
            <person name="Brown C.T."/>
            <person name="Hug L.A."/>
            <person name="Thomas B.C."/>
            <person name="Sharon I."/>
            <person name="Castelle C.J."/>
            <person name="Singh A."/>
            <person name="Wilkins M.J."/>
            <person name="Williams K.H."/>
            <person name="Banfield J.F."/>
        </authorList>
    </citation>
    <scope>NUCLEOTIDE SEQUENCE [LARGE SCALE GENOMIC DNA]</scope>
</reference>
<evidence type="ECO:0008006" key="3">
    <source>
        <dbReference type="Google" id="ProtNLM"/>
    </source>
</evidence>
<name>A0A0G0WK47_9BACT</name>
<dbReference type="Proteomes" id="UP000034299">
    <property type="component" value="Unassembled WGS sequence"/>
</dbReference>
<gene>
    <name evidence="1" type="ORF">UU69_C0011G0001</name>
</gene>